<dbReference type="InterPro" id="IPR009057">
    <property type="entry name" value="Homeodomain-like_sf"/>
</dbReference>
<dbReference type="EMBL" id="MCHX01000027">
    <property type="protein sequence ID" value="OFJ53262.1"/>
    <property type="molecule type" value="Genomic_DNA"/>
</dbReference>
<keyword evidence="2" id="KW-0238">DNA-binding</keyword>
<dbReference type="PANTHER" id="PTHR46796">
    <property type="entry name" value="HTH-TYPE TRANSCRIPTIONAL ACTIVATOR RHAS-RELATED"/>
    <property type="match status" value="1"/>
</dbReference>
<keyword evidence="6" id="KW-1185">Reference proteome</keyword>
<feature type="domain" description="HTH araC/xylS-type" evidence="4">
    <location>
        <begin position="174"/>
        <end position="275"/>
    </location>
</feature>
<evidence type="ECO:0000256" key="1">
    <source>
        <dbReference type="ARBA" id="ARBA00023015"/>
    </source>
</evidence>
<dbReference type="Pfam" id="PF12833">
    <property type="entry name" value="HTH_18"/>
    <property type="match status" value="1"/>
</dbReference>
<dbReference type="InterPro" id="IPR018062">
    <property type="entry name" value="HTH_AraC-typ_CS"/>
</dbReference>
<dbReference type="PANTHER" id="PTHR46796:SF12">
    <property type="entry name" value="HTH-TYPE DNA-BINDING TRANSCRIPTIONAL ACTIVATOR EUTR"/>
    <property type="match status" value="1"/>
</dbReference>
<evidence type="ECO:0000259" key="4">
    <source>
        <dbReference type="PROSITE" id="PS01124"/>
    </source>
</evidence>
<protein>
    <recommendedName>
        <fullName evidence="4">HTH araC/xylS-type domain-containing protein</fullName>
    </recommendedName>
</protein>
<dbReference type="Gene3D" id="1.10.10.60">
    <property type="entry name" value="Homeodomain-like"/>
    <property type="match status" value="1"/>
</dbReference>
<evidence type="ECO:0000313" key="5">
    <source>
        <dbReference type="EMBL" id="OFJ53262.1"/>
    </source>
</evidence>
<dbReference type="InterPro" id="IPR050204">
    <property type="entry name" value="AraC_XylS_family_regulators"/>
</dbReference>
<dbReference type="GO" id="GO:0003700">
    <property type="term" value="F:DNA-binding transcription factor activity"/>
    <property type="evidence" value="ECO:0007669"/>
    <property type="project" value="InterPro"/>
</dbReference>
<evidence type="ECO:0000313" key="6">
    <source>
        <dbReference type="Proteomes" id="UP000178953"/>
    </source>
</evidence>
<keyword evidence="1" id="KW-0805">Transcription regulation</keyword>
<proteinExistence type="predicted"/>
<dbReference type="SMART" id="SM00342">
    <property type="entry name" value="HTH_ARAC"/>
    <property type="match status" value="1"/>
</dbReference>
<dbReference type="SUPFAM" id="SSF46689">
    <property type="entry name" value="Homeodomain-like"/>
    <property type="match status" value="1"/>
</dbReference>
<dbReference type="PROSITE" id="PS00041">
    <property type="entry name" value="HTH_ARAC_FAMILY_1"/>
    <property type="match status" value="1"/>
</dbReference>
<sequence>MSFGALALHRIVVSGSAQIYVAPPAKSVVVWLLDGHSTVTQFGEPRDLAAGDVVLAPAGPVPMTALVTDATASVVTIDPAVRGERFDAAVPPHLGGSGVRFTQSAPASDDLGRAWRETVSFVEHTVLGTADPSSEMLGVALRLVVATVLTVFPHEVDRDVRFDGAGATLPPVLAQAVRFVERNAHRDIGVEDIAGAVFVTPRRVQVLFREHLGTTPTGHVRDVRLRRAHRDLLQADRGSTTVSAVAARWRFTHTGRFAVHYRQVFGESPHETLRRYP</sequence>
<dbReference type="AlphaFoldDB" id="A0A1E8Q3V3"/>
<accession>A0A1E8Q3V3</accession>
<organism evidence="5 6">
    <name type="scientific">Mycolicibacterium grossiae</name>
    <dbReference type="NCBI Taxonomy" id="1552759"/>
    <lineage>
        <taxon>Bacteria</taxon>
        <taxon>Bacillati</taxon>
        <taxon>Actinomycetota</taxon>
        <taxon>Actinomycetes</taxon>
        <taxon>Mycobacteriales</taxon>
        <taxon>Mycobacteriaceae</taxon>
        <taxon>Mycolicibacterium</taxon>
    </lineage>
</organism>
<gene>
    <name evidence="5" type="ORF">BEL07_13155</name>
</gene>
<dbReference type="PROSITE" id="PS01124">
    <property type="entry name" value="HTH_ARAC_FAMILY_2"/>
    <property type="match status" value="1"/>
</dbReference>
<evidence type="ECO:0000256" key="2">
    <source>
        <dbReference type="ARBA" id="ARBA00023125"/>
    </source>
</evidence>
<reference evidence="5 6" key="1">
    <citation type="submission" date="2016-09" db="EMBL/GenBank/DDBJ databases">
        <title>genome sequence of Mycobacterium sp. 739 SCH.</title>
        <authorList>
            <person name="Greninger A.L."/>
            <person name="Qin X."/>
            <person name="Jerome K."/>
            <person name="Vora S."/>
            <person name="Quinn K."/>
        </authorList>
    </citation>
    <scope>NUCLEOTIDE SEQUENCE [LARGE SCALE GENOMIC DNA]</scope>
    <source>
        <strain evidence="5 6">SCH</strain>
    </source>
</reference>
<dbReference type="RefSeq" id="WP_070353553.1">
    <property type="nucleotide sequence ID" value="NZ_CP043474.1"/>
</dbReference>
<name>A0A1E8Q3V3_9MYCO</name>
<comment type="caution">
    <text evidence="5">The sequence shown here is derived from an EMBL/GenBank/DDBJ whole genome shotgun (WGS) entry which is preliminary data.</text>
</comment>
<dbReference type="Proteomes" id="UP000178953">
    <property type="component" value="Unassembled WGS sequence"/>
</dbReference>
<dbReference type="InterPro" id="IPR018060">
    <property type="entry name" value="HTH_AraC"/>
</dbReference>
<evidence type="ECO:0000256" key="3">
    <source>
        <dbReference type="ARBA" id="ARBA00023163"/>
    </source>
</evidence>
<keyword evidence="3" id="KW-0804">Transcription</keyword>
<dbReference type="OrthoDB" id="5464689at2"/>
<dbReference type="GO" id="GO:0043565">
    <property type="term" value="F:sequence-specific DNA binding"/>
    <property type="evidence" value="ECO:0007669"/>
    <property type="project" value="InterPro"/>
</dbReference>